<comment type="caution">
    <text evidence="3">The sequence shown here is derived from an EMBL/GenBank/DDBJ whole genome shotgun (WGS) entry which is preliminary data.</text>
</comment>
<dbReference type="Pfam" id="PF03372">
    <property type="entry name" value="Exo_endo_phos"/>
    <property type="match status" value="1"/>
</dbReference>
<dbReference type="Pfam" id="PF14392">
    <property type="entry name" value="zf-CCHC_4"/>
    <property type="match status" value="1"/>
</dbReference>
<dbReference type="InterPro" id="IPR025836">
    <property type="entry name" value="Zn_knuckle_CX2CX4HX4C"/>
</dbReference>
<dbReference type="Proteomes" id="UP000694240">
    <property type="component" value="Chromosome 12"/>
</dbReference>
<dbReference type="PROSITE" id="PS50878">
    <property type="entry name" value="RT_POL"/>
    <property type="match status" value="1"/>
</dbReference>
<name>A0A8T1YBC8_9BRAS</name>
<dbReference type="Pfam" id="PF14111">
    <property type="entry name" value="DUF4283"/>
    <property type="match status" value="1"/>
</dbReference>
<dbReference type="InterPro" id="IPR005135">
    <property type="entry name" value="Endo/exonuclease/phosphatase"/>
</dbReference>
<gene>
    <name evidence="3" type="ORF">ISN45_Aa07g033810</name>
</gene>
<keyword evidence="3" id="KW-0808">Transferase</keyword>
<dbReference type="GO" id="GO:0003964">
    <property type="term" value="F:RNA-directed DNA polymerase activity"/>
    <property type="evidence" value="ECO:0007669"/>
    <property type="project" value="UniProtKB-KW"/>
</dbReference>
<dbReference type="GO" id="GO:0003676">
    <property type="term" value="F:nucleic acid binding"/>
    <property type="evidence" value="ECO:0007669"/>
    <property type="project" value="InterPro"/>
</dbReference>
<evidence type="ECO:0000259" key="2">
    <source>
        <dbReference type="PROSITE" id="PS50878"/>
    </source>
</evidence>
<keyword evidence="4" id="KW-1185">Reference proteome</keyword>
<proteinExistence type="predicted"/>
<evidence type="ECO:0000313" key="3">
    <source>
        <dbReference type="EMBL" id="KAG7543468.1"/>
    </source>
</evidence>
<dbReference type="InterPro" id="IPR025558">
    <property type="entry name" value="DUF4283"/>
</dbReference>
<keyword evidence="3" id="KW-0548">Nucleotidyltransferase</keyword>
<dbReference type="EMBL" id="JAEFBK010000012">
    <property type="protein sequence ID" value="KAG7543468.1"/>
    <property type="molecule type" value="Genomic_DNA"/>
</dbReference>
<evidence type="ECO:0000256" key="1">
    <source>
        <dbReference type="SAM" id="MobiDB-lite"/>
    </source>
</evidence>
<dbReference type="GO" id="GO:0004523">
    <property type="term" value="F:RNA-DNA hybrid ribonuclease activity"/>
    <property type="evidence" value="ECO:0007669"/>
    <property type="project" value="InterPro"/>
</dbReference>
<accession>A0A8T1YBC8</accession>
<dbReference type="InterPro" id="IPR002156">
    <property type="entry name" value="RNaseH_domain"/>
</dbReference>
<evidence type="ECO:0000313" key="4">
    <source>
        <dbReference type="Proteomes" id="UP000694240"/>
    </source>
</evidence>
<reference evidence="3 4" key="1">
    <citation type="submission" date="2020-12" db="EMBL/GenBank/DDBJ databases">
        <title>Concerted genomic and epigenomic changes stabilize Arabidopsis allopolyploids.</title>
        <authorList>
            <person name="Chen Z."/>
        </authorList>
    </citation>
    <scope>NUCLEOTIDE SEQUENCE [LARGE SCALE GENOMIC DNA]</scope>
    <source>
        <strain evidence="3">Allo738</strain>
        <tissue evidence="3">Leaf</tissue>
    </source>
</reference>
<dbReference type="PANTHER" id="PTHR33116">
    <property type="entry name" value="REVERSE TRANSCRIPTASE ZINC-BINDING DOMAIN-CONTAINING PROTEIN-RELATED-RELATED"/>
    <property type="match status" value="1"/>
</dbReference>
<feature type="domain" description="Reverse transcriptase" evidence="2">
    <location>
        <begin position="835"/>
        <end position="1101"/>
    </location>
</feature>
<dbReference type="CDD" id="cd06222">
    <property type="entry name" value="RNase_H_like"/>
    <property type="match status" value="1"/>
</dbReference>
<dbReference type="InterPro" id="IPR000477">
    <property type="entry name" value="RT_dom"/>
</dbReference>
<dbReference type="CDD" id="cd01650">
    <property type="entry name" value="RT_nLTR_like"/>
    <property type="match status" value="1"/>
</dbReference>
<organism evidence="3 4">
    <name type="scientific">Arabidopsis thaliana x Arabidopsis arenosa</name>
    <dbReference type="NCBI Taxonomy" id="1240361"/>
    <lineage>
        <taxon>Eukaryota</taxon>
        <taxon>Viridiplantae</taxon>
        <taxon>Streptophyta</taxon>
        <taxon>Embryophyta</taxon>
        <taxon>Tracheophyta</taxon>
        <taxon>Spermatophyta</taxon>
        <taxon>Magnoliopsida</taxon>
        <taxon>eudicotyledons</taxon>
        <taxon>Gunneridae</taxon>
        <taxon>Pentapetalae</taxon>
        <taxon>rosids</taxon>
        <taxon>malvids</taxon>
        <taxon>Brassicales</taxon>
        <taxon>Brassicaceae</taxon>
        <taxon>Camelineae</taxon>
        <taxon>Arabidopsis</taxon>
    </lineage>
</organism>
<dbReference type="Pfam" id="PF00078">
    <property type="entry name" value="RVT_1"/>
    <property type="match status" value="1"/>
</dbReference>
<protein>
    <submittedName>
        <fullName evidence="3">Reverse transcriptase domain</fullName>
    </submittedName>
</protein>
<dbReference type="InterPro" id="IPR026960">
    <property type="entry name" value="RVT-Znf"/>
</dbReference>
<sequence length="1736" mass="199645">MADNIRRALQQINLGIDEAPFAIPQAIVQQAAAENRFCLIGRPLMPRKQNLRQIIATLPRSWGLVGFVRGRIVEQRRFLFVFPSEESLETVLRRGPWSYADRMLVLRRWSPEMDPLSLNFIPFWIQIRGIPLQFMNLAVIDSIARSLGDRMEVDFDEATITRVQFVRVRVNWNVDHPLRFQRNYQFFPGVNTVLSFFYERLRGFCEVCGMMTHDSGSCLIQNGGPGNSDGDDDEEGDQELHGNPGVHIQEIGDDGQPIADEDAEGAINIQMEPADGAPAVDKELSDIDPDHNALEDILSEEWDSDEDTLLNPFPSFVNVTGDAPGPVEILARELRKRKQGPENGESSKAQKQKLEVENQNCLICKEESNGQGMGQPLTIRRLEEIQKVYLLDVLFLVETKQRDDRIRDLGVSLGFNEMCLVSPRGLSGGLAVLWQKHLSVKVISHDVRLVDLYVEYKSFNFYLSCVYGNPIPSERQHLWEKLQRLSVNRTGPWMMCGDFNEILQSHEKKGGRTRSSGSLRNFQTMINCCNMKDLKYKGNPFSWVGKRQKETIECCLDRVFINSDWQAMYPASETEFLPIAGSDHAPVIIDIAEEFCVKRGQFRYDKRLIKSEDFVESVKRGWHHGQTDDHGGIQNKLRLCRREMANWKRTVKTNSAEQIQILKHRLDAAERNHLTPLSTVRNLRRDLNQAYRDEELYWKLKSRNKWLDLGDRNTKYFHAISKVRKSKNRIKSVRDDHDIEHFRDDAIGKIAESYFTDLFSTSQQTDLEELLSSIDTKVTTDMNKELLQPVSDQEIKKAVFSIGADRAPGFDGFTAAFYHQFWDLISDDVCAMVRRFFETGDMDTAINKTQICLIPKIEEPKHMSEYRPISLCTVNYKIISKVMIMRLKKCFGSVISDSQAAFVPGRSITDNVLIAHELLHSLKSRRDCQNAYLAIKTDISKAYDRVEWNFLERVMKQMGFDQRWVKWIMECVKTVSYEVLINGSPYGHILPTRGLRQGDPLSPYLFLFCAEVLSHMLRKAEQDRQIHGIKLSQDCPSISHLLFADDSLFFCRSTNANCEHLARIFKTYEDASGQKINYAKSSVIFGTKTSEQKKRRLQRILSIDRVGGGGKYLGLPEQFGRKKVELFEYIVEKVKTRTEGWSQKYLSPAGKEILIKSVALALPVYSMNCFTLPVTICNEINSVLTSFWWGKDNGKKKIPWVAWKRLSIPKKEGGIGFKDLQQFNKALLAKQAWRILKNPSSLLARLYKGLYHPSTTYLKAQNVNNASYGWRSIQDGKTLLQKGLQVRIGNGTNTRVWEDPWLPTLPPRPASGPIIDANMTVSDLWLTNKREWDPMVFEGVLNPEDQHLAKQLYLSQHAIKDTYEWAYTNSAQYTVRSGYWVATHVDIIEEEAIPPPQGSIPLKQEIWKLKISPKLQHFLWRGLSGALSTATQVRTRNIPANPICQRCCQEEETINHLLFQCPYAQAVWRGANIDMNHHITPDSDFEDNLHTFLQLQKNQSVPLQRRLLPFWIMWRIWKSRNDFIFQKINRCPVREAQKGVQDVIEWLDATLKQAEDTTSHMTSALPQPQRTVRNSHWSPPPTGWLKCNFDSGFKQEQSYTNTGWIFRDYNGQVILSGCSRLQASQSPLQAEALGFLHVLQIAWIHGFRTVYFEGDNLELNNLINTGQDHRTLGTLLYDIRFWMLKLPLSSLGHVNREKNAAADRLSRHALFLNSLYETYNAPPSWLVDYLYYPYTV</sequence>
<keyword evidence="3" id="KW-0695">RNA-directed DNA polymerase</keyword>
<dbReference type="Pfam" id="PF13966">
    <property type="entry name" value="zf-RVT"/>
    <property type="match status" value="1"/>
</dbReference>
<dbReference type="InterPro" id="IPR044730">
    <property type="entry name" value="RNase_H-like_dom_plant"/>
</dbReference>
<dbReference type="Pfam" id="PF13456">
    <property type="entry name" value="RVT_3"/>
    <property type="match status" value="1"/>
</dbReference>
<feature type="region of interest" description="Disordered" evidence="1">
    <location>
        <begin position="221"/>
        <end position="242"/>
    </location>
</feature>
<dbReference type="PANTHER" id="PTHR33116:SF86">
    <property type="entry name" value="REVERSE TRANSCRIPTASE DOMAIN-CONTAINING PROTEIN"/>
    <property type="match status" value="1"/>
</dbReference>